<dbReference type="Proteomes" id="UP000228621">
    <property type="component" value="Unassembled WGS sequence"/>
</dbReference>
<dbReference type="InterPro" id="IPR001789">
    <property type="entry name" value="Sig_transdc_resp-reg_receiver"/>
</dbReference>
<evidence type="ECO:0000313" key="6">
    <source>
        <dbReference type="Proteomes" id="UP000228621"/>
    </source>
</evidence>
<dbReference type="PANTHER" id="PTHR45228:SF8">
    <property type="entry name" value="TWO-COMPONENT RESPONSE REGULATOR-RELATED"/>
    <property type="match status" value="1"/>
</dbReference>
<evidence type="ECO:0000313" key="5">
    <source>
        <dbReference type="EMBL" id="PCK31090.1"/>
    </source>
</evidence>
<proteinExistence type="predicted"/>
<gene>
    <name evidence="5" type="ORF">CEX98_13595</name>
</gene>
<dbReference type="AlphaFoldDB" id="A0A2A5JNV3"/>
<organism evidence="5 6">
    <name type="scientific">Pseudoalteromonas piscicida</name>
    <dbReference type="NCBI Taxonomy" id="43662"/>
    <lineage>
        <taxon>Bacteria</taxon>
        <taxon>Pseudomonadati</taxon>
        <taxon>Pseudomonadota</taxon>
        <taxon>Gammaproteobacteria</taxon>
        <taxon>Alteromonadales</taxon>
        <taxon>Pseudoalteromonadaceae</taxon>
        <taxon>Pseudoalteromonas</taxon>
    </lineage>
</organism>
<dbReference type="InterPro" id="IPR003607">
    <property type="entry name" value="HD/PDEase_dom"/>
</dbReference>
<dbReference type="EMBL" id="NKHF01000062">
    <property type="protein sequence ID" value="PCK31090.1"/>
    <property type="molecule type" value="Genomic_DNA"/>
</dbReference>
<dbReference type="Gene3D" id="3.40.50.2300">
    <property type="match status" value="1"/>
</dbReference>
<evidence type="ECO:0000256" key="2">
    <source>
        <dbReference type="SAM" id="Coils"/>
    </source>
</evidence>
<dbReference type="CDD" id="cd17569">
    <property type="entry name" value="REC_HupR-like"/>
    <property type="match status" value="1"/>
</dbReference>
<keyword evidence="6" id="KW-1185">Reference proteome</keyword>
<dbReference type="GO" id="GO:0008081">
    <property type="term" value="F:phosphoric diester hydrolase activity"/>
    <property type="evidence" value="ECO:0007669"/>
    <property type="project" value="UniProtKB-ARBA"/>
</dbReference>
<dbReference type="SUPFAM" id="SSF52172">
    <property type="entry name" value="CheY-like"/>
    <property type="match status" value="1"/>
</dbReference>
<dbReference type="Gene3D" id="1.10.3210.10">
    <property type="entry name" value="Hypothetical protein af1432"/>
    <property type="match status" value="1"/>
</dbReference>
<dbReference type="SMART" id="SM00448">
    <property type="entry name" value="REC"/>
    <property type="match status" value="1"/>
</dbReference>
<sequence length="440" mass="49208">MEFSEQSRASDTIIHVLCLDDESNVVRSLNRLFRQSGIQATPCTDPHEALELIQNDDFDVIISDMRMPKMDGATFLYKAKCIAPDSQRVLLTGYSDIESTIKAINESNIHAYVQKPWDNELLLHTVKECAEKYRLKKQNKQLNEALLLTNKKLTALNENLEGLVQKRTAQIRKVLSQLEKANNKEVKEHRATVELLYNFINANPFIDGKKAKSVAKLCKVLAEGLNLSKEAAETTMMAGYLAEVGLLAMDPEIYRVPVKQLPDAQKKIYYTHPATAQLMLMPAQHLSDVAEAIYHQYEKCNGQGFPKGLKGNEIPLGSSILAVARDYYENLYAAHGSEAEKSTAALDLIKAYSGTFYAPKIVEVLEKAVTNKEIGHEDVGSVDILTTEKLKPGMTLGLALHSNQGILLLPKGHVFTDKSIEKLKQLETQRPIPFRVMVKK</sequence>
<comment type="caution">
    <text evidence="5">The sequence shown here is derived from an EMBL/GenBank/DDBJ whole genome shotgun (WGS) entry which is preliminary data.</text>
</comment>
<evidence type="ECO:0000256" key="1">
    <source>
        <dbReference type="PROSITE-ProRule" id="PRU00169"/>
    </source>
</evidence>
<name>A0A2A5JNV3_PSEO7</name>
<dbReference type="GO" id="GO:0000160">
    <property type="term" value="P:phosphorelay signal transduction system"/>
    <property type="evidence" value="ECO:0007669"/>
    <property type="project" value="InterPro"/>
</dbReference>
<accession>A0A2A5JNV3</accession>
<dbReference type="InterPro" id="IPR052020">
    <property type="entry name" value="Cyclic_di-GMP/3'3'-cGAMP_PDE"/>
</dbReference>
<keyword evidence="1" id="KW-0597">Phosphoprotein</keyword>
<dbReference type="PANTHER" id="PTHR45228">
    <property type="entry name" value="CYCLIC DI-GMP PHOSPHODIESTERASE TM_0186-RELATED"/>
    <property type="match status" value="1"/>
</dbReference>
<protein>
    <submittedName>
        <fullName evidence="5">Two-component system response regulator</fullName>
    </submittedName>
</protein>
<dbReference type="OrthoDB" id="9802066at2"/>
<dbReference type="Pfam" id="PF13487">
    <property type="entry name" value="HD_5"/>
    <property type="match status" value="1"/>
</dbReference>
<feature type="modified residue" description="4-aspartylphosphate" evidence="1">
    <location>
        <position position="64"/>
    </location>
</feature>
<keyword evidence="2" id="KW-0175">Coiled coil</keyword>
<dbReference type="CDD" id="cd00077">
    <property type="entry name" value="HDc"/>
    <property type="match status" value="1"/>
</dbReference>
<dbReference type="Pfam" id="PF00072">
    <property type="entry name" value="Response_reg"/>
    <property type="match status" value="1"/>
</dbReference>
<dbReference type="PROSITE" id="PS50110">
    <property type="entry name" value="RESPONSE_REGULATORY"/>
    <property type="match status" value="1"/>
</dbReference>
<dbReference type="InterPro" id="IPR011006">
    <property type="entry name" value="CheY-like_superfamily"/>
</dbReference>
<evidence type="ECO:0000259" key="3">
    <source>
        <dbReference type="PROSITE" id="PS50110"/>
    </source>
</evidence>
<reference evidence="6" key="1">
    <citation type="journal article" date="2019" name="Genome Announc.">
        <title>Draft Genome Sequence of Pseudoalteromonas piscicida Strain 36Y ROTHPW, an Hypersaline Seawater Isolate from the South Coast of Sonora, Mexico.</title>
        <authorList>
            <person name="Sanchez-Diaz R."/>
            <person name="Molina-Garza Z.J."/>
            <person name="Cruz-Suarez L.E."/>
            <person name="Selvin J."/>
            <person name="Kiran G.S."/>
            <person name="Ibarra-Gamez J.C."/>
            <person name="Gomez-Gil B."/>
            <person name="Galaviz-Silva L."/>
        </authorList>
    </citation>
    <scope>NUCLEOTIDE SEQUENCE [LARGE SCALE GENOMIC DNA]</scope>
    <source>
        <strain evidence="6">36Y_RITHPW</strain>
    </source>
</reference>
<dbReference type="PROSITE" id="PS51832">
    <property type="entry name" value="HD_GYP"/>
    <property type="match status" value="1"/>
</dbReference>
<dbReference type="InterPro" id="IPR037522">
    <property type="entry name" value="HD_GYP_dom"/>
</dbReference>
<dbReference type="SUPFAM" id="SSF109604">
    <property type="entry name" value="HD-domain/PDEase-like"/>
    <property type="match status" value="1"/>
</dbReference>
<feature type="domain" description="Response regulatory" evidence="3">
    <location>
        <begin position="15"/>
        <end position="130"/>
    </location>
</feature>
<feature type="domain" description="HD-GYP" evidence="4">
    <location>
        <begin position="185"/>
        <end position="381"/>
    </location>
</feature>
<evidence type="ECO:0000259" key="4">
    <source>
        <dbReference type="PROSITE" id="PS51832"/>
    </source>
</evidence>
<dbReference type="RefSeq" id="WP_099642607.1">
    <property type="nucleotide sequence ID" value="NZ_NKHF01000062.1"/>
</dbReference>
<feature type="coiled-coil region" evidence="2">
    <location>
        <begin position="139"/>
        <end position="184"/>
    </location>
</feature>